<evidence type="ECO:0000256" key="5">
    <source>
        <dbReference type="SAM" id="Coils"/>
    </source>
</evidence>
<reference evidence="8" key="1">
    <citation type="submission" date="2017-09" db="EMBL/GenBank/DDBJ databases">
        <title>Depth-based differentiation of microbial function through sediment-hosted aquifers and enrichment of novel symbionts in the deep terrestrial subsurface.</title>
        <authorList>
            <person name="Probst A.J."/>
            <person name="Ladd B."/>
            <person name="Jarett J.K."/>
            <person name="Geller-Mcgrath D.E."/>
            <person name="Sieber C.M.K."/>
            <person name="Emerson J.B."/>
            <person name="Anantharaman K."/>
            <person name="Thomas B.C."/>
            <person name="Malmstrom R."/>
            <person name="Stieglmeier M."/>
            <person name="Klingl A."/>
            <person name="Woyke T."/>
            <person name="Ryan C.M."/>
            <person name="Banfield J.F."/>
        </authorList>
    </citation>
    <scope>NUCLEOTIDE SEQUENCE [LARGE SCALE GENOMIC DNA]</scope>
</reference>
<comment type="similarity">
    <text evidence="2">Belongs to the RmuC family.</text>
</comment>
<accession>A0A2M7BRC9</accession>
<evidence type="ECO:0000256" key="4">
    <source>
        <dbReference type="ARBA" id="ARBA00023172"/>
    </source>
</evidence>
<sequence length="415" mass="47450">MLYLIILLVVLDLGIIFLLSRKRADSSGEIKDKLIELSVELRHMKDEFPKNREENSKNLHQTREELAHSLQVFGEQLKYLSTVTTQSLDKMTKTIENRLKQIQDDTNVKLEKMRETVDEKLQNTLNKRLSESFRTVQTQLDQVHKGLGEMRNLAIGVGDLKKVLTNVKTRGVMGEIQLANIIEDILTPDQYEKNVKTKKDSNDLVEFAIKLPGDESGPVYLPVDSKFPTENYIALINAYEVGDALQITEFSKKLQDDIESFAKDIHDKYIDVPYTTEFAILFLPTEGLYAEIIRKTDLIQKLQNKYHVNVAGPSTLASSLSGFRMGFRTLMIEKQSSKVWKVLGEVKTEFKNFESVLENAQKKIRQADSDLDQLVGTRTKQMQRKLREVEELPSGESPLLFGSQTLNHSQPTEKE</sequence>
<dbReference type="Proteomes" id="UP000230119">
    <property type="component" value="Unassembled WGS sequence"/>
</dbReference>
<evidence type="ECO:0000256" key="3">
    <source>
        <dbReference type="ARBA" id="ARBA00023054"/>
    </source>
</evidence>
<dbReference type="AlphaFoldDB" id="A0A2M7BRC9"/>
<evidence type="ECO:0000313" key="8">
    <source>
        <dbReference type="Proteomes" id="UP000230119"/>
    </source>
</evidence>
<dbReference type="PANTHER" id="PTHR30563">
    <property type="entry name" value="DNA RECOMBINATION PROTEIN RMUC"/>
    <property type="match status" value="1"/>
</dbReference>
<organism evidence="7 8">
    <name type="scientific">Candidatus Roizmanbacteria bacterium CG03_land_8_20_14_0_80_39_12</name>
    <dbReference type="NCBI Taxonomy" id="1974847"/>
    <lineage>
        <taxon>Bacteria</taxon>
        <taxon>Candidatus Roizmaniibacteriota</taxon>
    </lineage>
</organism>
<dbReference type="GO" id="GO:0006310">
    <property type="term" value="P:DNA recombination"/>
    <property type="evidence" value="ECO:0007669"/>
    <property type="project" value="UniProtKB-KW"/>
</dbReference>
<evidence type="ECO:0000256" key="6">
    <source>
        <dbReference type="SAM" id="MobiDB-lite"/>
    </source>
</evidence>
<comment type="function">
    <text evidence="1">Involved in DNA recombination.</text>
</comment>
<gene>
    <name evidence="7" type="ORF">COS52_04745</name>
</gene>
<feature type="coiled-coil region" evidence="5">
    <location>
        <begin position="343"/>
        <end position="377"/>
    </location>
</feature>
<evidence type="ECO:0000256" key="1">
    <source>
        <dbReference type="ARBA" id="ARBA00003416"/>
    </source>
</evidence>
<keyword evidence="4" id="KW-0233">DNA recombination</keyword>
<dbReference type="InterPro" id="IPR003798">
    <property type="entry name" value="DNA_recombination_RmuC"/>
</dbReference>
<dbReference type="EMBL" id="PEVA01000198">
    <property type="protein sequence ID" value="PIV08051.1"/>
    <property type="molecule type" value="Genomic_DNA"/>
</dbReference>
<keyword evidence="3 5" id="KW-0175">Coiled coil</keyword>
<evidence type="ECO:0000256" key="2">
    <source>
        <dbReference type="ARBA" id="ARBA00009840"/>
    </source>
</evidence>
<evidence type="ECO:0000313" key="7">
    <source>
        <dbReference type="EMBL" id="PIV08051.1"/>
    </source>
</evidence>
<protein>
    <submittedName>
        <fullName evidence="7">DNA recombination protein RmuC</fullName>
    </submittedName>
</protein>
<dbReference type="Pfam" id="PF02646">
    <property type="entry name" value="RmuC"/>
    <property type="match status" value="1"/>
</dbReference>
<feature type="compositionally biased region" description="Polar residues" evidence="6">
    <location>
        <begin position="402"/>
        <end position="415"/>
    </location>
</feature>
<comment type="caution">
    <text evidence="7">The sequence shown here is derived from an EMBL/GenBank/DDBJ whole genome shotgun (WGS) entry which is preliminary data.</text>
</comment>
<feature type="region of interest" description="Disordered" evidence="6">
    <location>
        <begin position="382"/>
        <end position="415"/>
    </location>
</feature>
<name>A0A2M7BRC9_9BACT</name>
<proteinExistence type="inferred from homology"/>
<dbReference type="PANTHER" id="PTHR30563:SF0">
    <property type="entry name" value="DNA RECOMBINATION PROTEIN RMUC"/>
    <property type="match status" value="1"/>
</dbReference>